<evidence type="ECO:0000256" key="13">
    <source>
        <dbReference type="PROSITE-ProRule" id="PRU00035"/>
    </source>
</evidence>
<gene>
    <name evidence="18" type="ORF">HJG63_001372</name>
</gene>
<dbReference type="InterPro" id="IPR037374">
    <property type="entry name" value="BAZ2A/B_Bromo"/>
</dbReference>
<dbReference type="Pfam" id="PF00439">
    <property type="entry name" value="Bromodomain"/>
    <property type="match status" value="1"/>
</dbReference>
<dbReference type="PANTHER" id="PTHR45915:SF1">
    <property type="entry name" value="BROMODOMAIN ADJACENT TO ZINC FINGER DOMAIN PROTEIN 2B"/>
    <property type="match status" value="1"/>
</dbReference>
<feature type="domain" description="Bromo" evidence="16">
    <location>
        <begin position="148"/>
        <end position="218"/>
    </location>
</feature>
<feature type="region of interest" description="Disordered" evidence="15">
    <location>
        <begin position="69"/>
        <end position="129"/>
    </location>
</feature>
<comment type="similarity">
    <text evidence="2">Belongs to the WAL family.</text>
</comment>
<evidence type="ECO:0000256" key="9">
    <source>
        <dbReference type="ARBA" id="ARBA00023163"/>
    </source>
</evidence>
<keyword evidence="9" id="KW-0804">Transcription</keyword>
<dbReference type="PANTHER" id="PTHR45915">
    <property type="entry name" value="TRANSCRIPTION INTERMEDIARY FACTOR"/>
    <property type="match status" value="1"/>
</dbReference>
<evidence type="ECO:0000256" key="3">
    <source>
        <dbReference type="ARBA" id="ARBA00022723"/>
    </source>
</evidence>
<comment type="subcellular location">
    <subcellularLocation>
        <location evidence="1">Nucleus</location>
    </subcellularLocation>
</comment>
<evidence type="ECO:0000256" key="7">
    <source>
        <dbReference type="ARBA" id="ARBA00023054"/>
    </source>
</evidence>
<dbReference type="FunFam" id="3.30.40.10:FF:000199">
    <property type="entry name" value="Bromodomain adjacent to zinc finger domain 2B"/>
    <property type="match status" value="1"/>
</dbReference>
<comment type="caution">
    <text evidence="18">The sequence shown here is derived from an EMBL/GenBank/DDBJ whole genome shotgun (WGS) entry which is preliminary data.</text>
</comment>
<comment type="subunit">
    <text evidence="11">Component of the BRF-1 ISWI chromatin remodeling complex, at least composed of SMARCA1 and BAZ2B, which regulates the spacing of histone octamers on the DNA template to facilitate access to DNA. Within the BRF-1 ISWI chromatin remodeling complex interacts with SMARCA1; the interaction is direct. Component of the BRF-5 ISWI chromatin remodeling complex, at least composed of SMARCA5/SNF2H and BAZ2B, which regulates the spacing of histone octamers on the DNA template to facilitate access to DNA. Within the BRF-5 ISWI chromatin remodeling complex interacts with SMARCA5/SNF2H; the interaction is direct. Interacts with acetylated lysine residues on histone H1.4, H2A, H2B, H3 and H4 (in vitro). Interacts with EHMT1.</text>
</comment>
<dbReference type="Proteomes" id="UP000593571">
    <property type="component" value="Unassembled WGS sequence"/>
</dbReference>
<evidence type="ECO:0000259" key="16">
    <source>
        <dbReference type="PROSITE" id="PS50014"/>
    </source>
</evidence>
<dbReference type="GO" id="GO:0000785">
    <property type="term" value="C:chromatin"/>
    <property type="evidence" value="ECO:0007669"/>
    <property type="project" value="TreeGrafter"/>
</dbReference>
<dbReference type="EMBL" id="JACASE010000002">
    <property type="protein sequence ID" value="KAF6493743.1"/>
    <property type="molecule type" value="Genomic_DNA"/>
</dbReference>
<dbReference type="InterPro" id="IPR001487">
    <property type="entry name" value="Bromodomain"/>
</dbReference>
<dbReference type="InterPro" id="IPR013083">
    <property type="entry name" value="Znf_RING/FYVE/PHD"/>
</dbReference>
<evidence type="ECO:0000256" key="1">
    <source>
        <dbReference type="ARBA" id="ARBA00004123"/>
    </source>
</evidence>
<protein>
    <recommendedName>
        <fullName evidence="12">Bromodomain adjacent to zinc finger domain protein 2B</fullName>
    </recommendedName>
</protein>
<keyword evidence="3" id="KW-0479">Metal-binding</keyword>
<dbReference type="InterPro" id="IPR018359">
    <property type="entry name" value="Bromodomain_CS"/>
</dbReference>
<keyword evidence="6" id="KW-0805">Transcription regulation</keyword>
<evidence type="ECO:0000256" key="8">
    <source>
        <dbReference type="ARBA" id="ARBA00023117"/>
    </source>
</evidence>
<dbReference type="InterPro" id="IPR011011">
    <property type="entry name" value="Znf_FYVE_PHD"/>
</dbReference>
<dbReference type="PROSITE" id="PS50014">
    <property type="entry name" value="BROMODOMAIN_2"/>
    <property type="match status" value="1"/>
</dbReference>
<evidence type="ECO:0000259" key="17">
    <source>
        <dbReference type="PROSITE" id="PS50016"/>
    </source>
</evidence>
<evidence type="ECO:0000256" key="5">
    <source>
        <dbReference type="ARBA" id="ARBA00022833"/>
    </source>
</evidence>
<dbReference type="AlphaFoldDB" id="A0A7J8JA52"/>
<keyword evidence="5" id="KW-0862">Zinc</keyword>
<feature type="compositionally biased region" description="Polar residues" evidence="15">
    <location>
        <begin position="112"/>
        <end position="125"/>
    </location>
</feature>
<dbReference type="GO" id="GO:0008270">
    <property type="term" value="F:zinc ion binding"/>
    <property type="evidence" value="ECO:0007669"/>
    <property type="project" value="UniProtKB-KW"/>
</dbReference>
<dbReference type="SMART" id="SM00249">
    <property type="entry name" value="PHD"/>
    <property type="match status" value="1"/>
</dbReference>
<dbReference type="CDD" id="cd05503">
    <property type="entry name" value="Bromo_BAZ2A_B_like"/>
    <property type="match status" value="1"/>
</dbReference>
<sequence>MKVYCQICRKGDNEELLLLCDGCDKGCHTYCHRPKISTIPDGDWFCPACIAKASGQTLKFKKLHVKGKKTNDSKKGKKVALTGDTEDEDSASTSSSLKRGNKDLKKRKMEENTSINLSKPESFTSVKKPKRDDSKDLALCSMILTEMETHEDAWPFLLPVNLKLVPGYKKVIKKPMDFSTIREKLSSGQYPNLDSFALDVRLVFDNCETFNEDDSDIGRAGHSMRKYFEKKWADTFKVS</sequence>
<evidence type="ECO:0000256" key="2">
    <source>
        <dbReference type="ARBA" id="ARBA00007444"/>
    </source>
</evidence>
<evidence type="ECO:0000256" key="14">
    <source>
        <dbReference type="PROSITE-ProRule" id="PRU00146"/>
    </source>
</evidence>
<dbReference type="PRINTS" id="PR00503">
    <property type="entry name" value="BROMODOMAIN"/>
</dbReference>
<dbReference type="Gene3D" id="1.20.920.10">
    <property type="entry name" value="Bromodomain-like"/>
    <property type="match status" value="1"/>
</dbReference>
<evidence type="ECO:0000313" key="18">
    <source>
        <dbReference type="EMBL" id="KAF6493743.1"/>
    </source>
</evidence>
<feature type="compositionally biased region" description="Basic and acidic residues" evidence="15">
    <location>
        <begin position="100"/>
        <end position="111"/>
    </location>
</feature>
<dbReference type="SUPFAM" id="SSF47370">
    <property type="entry name" value="Bromodomain"/>
    <property type="match status" value="1"/>
</dbReference>
<dbReference type="Pfam" id="PF00628">
    <property type="entry name" value="PHD"/>
    <property type="match status" value="1"/>
</dbReference>
<reference evidence="18 19" key="1">
    <citation type="journal article" date="2020" name="Nature">
        <title>Six reference-quality genomes reveal evolution of bat adaptations.</title>
        <authorList>
            <person name="Jebb D."/>
            <person name="Huang Z."/>
            <person name="Pippel M."/>
            <person name="Hughes G.M."/>
            <person name="Lavrichenko K."/>
            <person name="Devanna P."/>
            <person name="Winkler S."/>
            <person name="Jermiin L.S."/>
            <person name="Skirmuntt E.C."/>
            <person name="Katzourakis A."/>
            <person name="Burkitt-Gray L."/>
            <person name="Ray D.A."/>
            <person name="Sullivan K.A.M."/>
            <person name="Roscito J.G."/>
            <person name="Kirilenko B.M."/>
            <person name="Davalos L.M."/>
            <person name="Corthals A.P."/>
            <person name="Power M.L."/>
            <person name="Jones G."/>
            <person name="Ransome R.D."/>
            <person name="Dechmann D.K.N."/>
            <person name="Locatelli A.G."/>
            <person name="Puechmaille S.J."/>
            <person name="Fedrigo O."/>
            <person name="Jarvis E.D."/>
            <person name="Hiller M."/>
            <person name="Vernes S.C."/>
            <person name="Myers E.W."/>
            <person name="Teeling E.C."/>
        </authorList>
    </citation>
    <scope>NUCLEOTIDE SEQUENCE [LARGE SCALE GENOMIC DNA]</scope>
    <source>
        <strain evidence="18">MRouAeg1</strain>
        <tissue evidence="18">Muscle</tissue>
    </source>
</reference>
<dbReference type="InterPro" id="IPR019787">
    <property type="entry name" value="Znf_PHD-finger"/>
</dbReference>
<evidence type="ECO:0000256" key="11">
    <source>
        <dbReference type="ARBA" id="ARBA00061872"/>
    </source>
</evidence>
<dbReference type="SUPFAM" id="SSF57903">
    <property type="entry name" value="FYVE/PHD zinc finger"/>
    <property type="match status" value="1"/>
</dbReference>
<dbReference type="PROSITE" id="PS00633">
    <property type="entry name" value="BROMODOMAIN_1"/>
    <property type="match status" value="1"/>
</dbReference>
<dbReference type="PROSITE" id="PS50016">
    <property type="entry name" value="ZF_PHD_2"/>
    <property type="match status" value="1"/>
</dbReference>
<feature type="domain" description="PHD-type" evidence="17">
    <location>
        <begin position="2"/>
        <end position="52"/>
    </location>
</feature>
<dbReference type="CDD" id="cd15630">
    <property type="entry name" value="PHD_BAZ2B"/>
    <property type="match status" value="1"/>
</dbReference>
<proteinExistence type="inferred from homology"/>
<dbReference type="FunFam" id="1.20.920.10:FF:000023">
    <property type="entry name" value="Bromodomain adjacent to zinc finger domain protein 2B"/>
    <property type="match status" value="1"/>
</dbReference>
<evidence type="ECO:0000256" key="6">
    <source>
        <dbReference type="ARBA" id="ARBA00023015"/>
    </source>
</evidence>
<keyword evidence="8 13" id="KW-0103">Bromodomain</keyword>
<evidence type="ECO:0000256" key="15">
    <source>
        <dbReference type="SAM" id="MobiDB-lite"/>
    </source>
</evidence>
<evidence type="ECO:0000256" key="10">
    <source>
        <dbReference type="ARBA" id="ARBA00023242"/>
    </source>
</evidence>
<keyword evidence="7" id="KW-0175">Coiled coil</keyword>
<dbReference type="InterPro" id="IPR036427">
    <property type="entry name" value="Bromodomain-like_sf"/>
</dbReference>
<name>A0A7J8JA52_ROUAE</name>
<dbReference type="InterPro" id="IPR001965">
    <property type="entry name" value="Znf_PHD"/>
</dbReference>
<evidence type="ECO:0000256" key="4">
    <source>
        <dbReference type="ARBA" id="ARBA00022771"/>
    </source>
</evidence>
<keyword evidence="19" id="KW-1185">Reference proteome</keyword>
<dbReference type="GO" id="GO:0005634">
    <property type="term" value="C:nucleus"/>
    <property type="evidence" value="ECO:0007669"/>
    <property type="project" value="UniProtKB-SubCell"/>
</dbReference>
<keyword evidence="10" id="KW-0539">Nucleus</keyword>
<accession>A0A7J8JA52</accession>
<dbReference type="SMART" id="SM00297">
    <property type="entry name" value="BROMO"/>
    <property type="match status" value="1"/>
</dbReference>
<keyword evidence="4 14" id="KW-0863">Zinc-finger</keyword>
<organism evidence="18 19">
    <name type="scientific">Rousettus aegyptiacus</name>
    <name type="common">Egyptian fruit bat</name>
    <name type="synonym">Pteropus aegyptiacus</name>
    <dbReference type="NCBI Taxonomy" id="9407"/>
    <lineage>
        <taxon>Eukaryota</taxon>
        <taxon>Metazoa</taxon>
        <taxon>Chordata</taxon>
        <taxon>Craniata</taxon>
        <taxon>Vertebrata</taxon>
        <taxon>Euteleostomi</taxon>
        <taxon>Mammalia</taxon>
        <taxon>Eutheria</taxon>
        <taxon>Laurasiatheria</taxon>
        <taxon>Chiroptera</taxon>
        <taxon>Yinpterochiroptera</taxon>
        <taxon>Pteropodoidea</taxon>
        <taxon>Pteropodidae</taxon>
        <taxon>Rousettinae</taxon>
        <taxon>Rousettus</taxon>
    </lineage>
</organism>
<evidence type="ECO:0000313" key="19">
    <source>
        <dbReference type="Proteomes" id="UP000593571"/>
    </source>
</evidence>
<dbReference type="Gene3D" id="3.30.40.10">
    <property type="entry name" value="Zinc/RING finger domain, C3HC4 (zinc finger)"/>
    <property type="match status" value="1"/>
</dbReference>
<evidence type="ECO:0000256" key="12">
    <source>
        <dbReference type="ARBA" id="ARBA00068259"/>
    </source>
</evidence>